<comment type="caution">
    <text evidence="1">The sequence shown here is derived from an EMBL/GenBank/DDBJ whole genome shotgun (WGS) entry which is preliminary data.</text>
</comment>
<evidence type="ECO:0000313" key="2">
    <source>
        <dbReference type="Proteomes" id="UP000789570"/>
    </source>
</evidence>
<dbReference type="Proteomes" id="UP000789570">
    <property type="component" value="Unassembled WGS sequence"/>
</dbReference>
<dbReference type="AlphaFoldDB" id="A0A9N9CKR7"/>
<evidence type="ECO:0000313" key="1">
    <source>
        <dbReference type="EMBL" id="CAG8606807.1"/>
    </source>
</evidence>
<feature type="non-terminal residue" evidence="1">
    <location>
        <position position="1"/>
    </location>
</feature>
<keyword evidence="2" id="KW-1185">Reference proteome</keyword>
<proteinExistence type="predicted"/>
<name>A0A9N9CKR7_9GLOM</name>
<reference evidence="1" key="1">
    <citation type="submission" date="2021-06" db="EMBL/GenBank/DDBJ databases">
        <authorList>
            <person name="Kallberg Y."/>
            <person name="Tangrot J."/>
            <person name="Rosling A."/>
        </authorList>
    </citation>
    <scope>NUCLEOTIDE SEQUENCE</scope>
    <source>
        <strain evidence="1">UK204</strain>
    </source>
</reference>
<gene>
    <name evidence="1" type="ORF">FCALED_LOCUS8864</name>
</gene>
<sequence>DDQQNISPAPKITAKCNQKDTICNDNTIQELTVVNESSDKGLDEELNVQKLTFF</sequence>
<dbReference type="EMBL" id="CAJVPQ010002732">
    <property type="protein sequence ID" value="CAG8606807.1"/>
    <property type="molecule type" value="Genomic_DNA"/>
</dbReference>
<accession>A0A9N9CKR7</accession>
<protein>
    <submittedName>
        <fullName evidence="1">3287_t:CDS:1</fullName>
    </submittedName>
</protein>
<organism evidence="1 2">
    <name type="scientific">Funneliformis caledonium</name>
    <dbReference type="NCBI Taxonomy" id="1117310"/>
    <lineage>
        <taxon>Eukaryota</taxon>
        <taxon>Fungi</taxon>
        <taxon>Fungi incertae sedis</taxon>
        <taxon>Mucoromycota</taxon>
        <taxon>Glomeromycotina</taxon>
        <taxon>Glomeromycetes</taxon>
        <taxon>Glomerales</taxon>
        <taxon>Glomeraceae</taxon>
        <taxon>Funneliformis</taxon>
    </lineage>
</organism>